<dbReference type="GO" id="GO:0008173">
    <property type="term" value="F:RNA methyltransferase activity"/>
    <property type="evidence" value="ECO:0007669"/>
    <property type="project" value="InterPro"/>
</dbReference>
<proteinExistence type="inferred from homology"/>
<dbReference type="PROSITE" id="PS51687">
    <property type="entry name" value="SAM_MT_RNA_M5U"/>
    <property type="match status" value="1"/>
</dbReference>
<dbReference type="PANTHER" id="PTHR11061:SF30">
    <property type="entry name" value="TRNA (URACIL(54)-C(5))-METHYLTRANSFERASE"/>
    <property type="match status" value="1"/>
</dbReference>
<reference evidence="5 6" key="1">
    <citation type="submission" date="2019-08" db="EMBL/GenBank/DDBJ databases">
        <authorList>
            <person name="Liang Q."/>
        </authorList>
    </citation>
    <scope>NUCLEOTIDE SEQUENCE [LARGE SCALE GENOMIC DNA]</scope>
    <source>
        <strain evidence="5 6">V1718</strain>
    </source>
</reference>
<feature type="active site" description="Nucleophile" evidence="4">
    <location>
        <position position="306"/>
    </location>
</feature>
<feature type="binding site" evidence="4">
    <location>
        <position position="214"/>
    </location>
    <ligand>
        <name>S-adenosyl-L-methionine</name>
        <dbReference type="ChEBI" id="CHEBI:59789"/>
    </ligand>
</feature>
<protein>
    <submittedName>
        <fullName evidence="5">Class I SAM-dependent RNA methyltransferase</fullName>
    </submittedName>
</protein>
<keyword evidence="6" id="KW-1185">Reference proteome</keyword>
<dbReference type="Pfam" id="PF05958">
    <property type="entry name" value="tRNA_U5-meth_tr"/>
    <property type="match status" value="2"/>
</dbReference>
<dbReference type="GO" id="GO:0032259">
    <property type="term" value="P:methylation"/>
    <property type="evidence" value="ECO:0007669"/>
    <property type="project" value="UniProtKB-KW"/>
</dbReference>
<dbReference type="InterPro" id="IPR010280">
    <property type="entry name" value="U5_MeTrfase_fam"/>
</dbReference>
<gene>
    <name evidence="5" type="ORF">FRD01_17760</name>
</gene>
<evidence type="ECO:0000313" key="6">
    <source>
        <dbReference type="Proteomes" id="UP000321595"/>
    </source>
</evidence>
<dbReference type="InterPro" id="IPR029063">
    <property type="entry name" value="SAM-dependent_MTases_sf"/>
</dbReference>
<dbReference type="SUPFAM" id="SSF53335">
    <property type="entry name" value="S-adenosyl-L-methionine-dependent methyltransferases"/>
    <property type="match status" value="1"/>
</dbReference>
<feature type="binding site" evidence="4">
    <location>
        <position position="235"/>
    </location>
    <ligand>
        <name>S-adenosyl-L-methionine</name>
        <dbReference type="ChEBI" id="CHEBI:59789"/>
    </ligand>
</feature>
<name>A0A5B8XV39_9DELT</name>
<dbReference type="EMBL" id="CP042467">
    <property type="protein sequence ID" value="QED29051.1"/>
    <property type="molecule type" value="Genomic_DNA"/>
</dbReference>
<dbReference type="RefSeq" id="WP_146962022.1">
    <property type="nucleotide sequence ID" value="NZ_CP042467.1"/>
</dbReference>
<dbReference type="PANTHER" id="PTHR11061">
    <property type="entry name" value="RNA M5U METHYLTRANSFERASE"/>
    <property type="match status" value="1"/>
</dbReference>
<dbReference type="Gene3D" id="2.40.50.1070">
    <property type="match status" value="1"/>
</dbReference>
<accession>A0A5B8XV39</accession>
<dbReference type="OrthoDB" id="9804590at2"/>
<keyword evidence="3 4" id="KW-0949">S-adenosyl-L-methionine</keyword>
<keyword evidence="2 4" id="KW-0808">Transferase</keyword>
<dbReference type="Gene3D" id="3.40.50.150">
    <property type="entry name" value="Vaccinia Virus protein VP39"/>
    <property type="match status" value="1"/>
</dbReference>
<dbReference type="KEGG" id="bbae:FRD01_17760"/>
<dbReference type="GO" id="GO:0006396">
    <property type="term" value="P:RNA processing"/>
    <property type="evidence" value="ECO:0007669"/>
    <property type="project" value="InterPro"/>
</dbReference>
<comment type="similarity">
    <text evidence="4">Belongs to the class I-like SAM-binding methyltransferase superfamily. RNA M5U methyltransferase family.</text>
</comment>
<keyword evidence="1 4" id="KW-0489">Methyltransferase</keyword>
<organism evidence="5 6">
    <name type="scientific">Microvenator marinus</name>
    <dbReference type="NCBI Taxonomy" id="2600177"/>
    <lineage>
        <taxon>Bacteria</taxon>
        <taxon>Deltaproteobacteria</taxon>
        <taxon>Bradymonadales</taxon>
        <taxon>Microvenatoraceae</taxon>
        <taxon>Microvenator</taxon>
    </lineage>
</organism>
<dbReference type="Proteomes" id="UP000321595">
    <property type="component" value="Chromosome"/>
</dbReference>
<evidence type="ECO:0000256" key="1">
    <source>
        <dbReference type="ARBA" id="ARBA00022603"/>
    </source>
</evidence>
<evidence type="ECO:0000313" key="5">
    <source>
        <dbReference type="EMBL" id="QED29051.1"/>
    </source>
</evidence>
<feature type="binding site" evidence="4">
    <location>
        <position position="188"/>
    </location>
    <ligand>
        <name>S-adenosyl-L-methionine</name>
        <dbReference type="ChEBI" id="CHEBI:59789"/>
    </ligand>
</feature>
<feature type="binding site" evidence="4">
    <location>
        <position position="279"/>
    </location>
    <ligand>
        <name>S-adenosyl-L-methionine</name>
        <dbReference type="ChEBI" id="CHEBI:59789"/>
    </ligand>
</feature>
<dbReference type="AlphaFoldDB" id="A0A5B8XV39"/>
<evidence type="ECO:0000256" key="4">
    <source>
        <dbReference type="PROSITE-ProRule" id="PRU01024"/>
    </source>
</evidence>
<evidence type="ECO:0000256" key="3">
    <source>
        <dbReference type="ARBA" id="ARBA00022691"/>
    </source>
</evidence>
<sequence>MIQCPNRPICDGCPNFELDDDDDHARVLEELRPLFETHDLEVPTEILGAGPRLGYRNRAKMVVKRGQLGFYSRGSRDFVPIETCLVHDQNVEAAINAIRPLVKGLDGLKFIDVRYLREGVVTLSGKRDFSSEETEPFRVALSELPTKWSLHQVVSSASVVHPSNSSAPVLEAQVRDKSFELPADAFFQLNTYVLEAIHEAIRERVESGDLLDLYCGIGTHGLSLVSPEGRVRGFDAVESSVLAARRNAEALKIEADFAIHDDSQPPNWSDVAGSTAITNPGRQGMSTEVVEWLNSKDLAGIVYLSCQPETFTRDVERLTNWKVDEIQIWDMLPKTSRVEVLAFLSPRKIEVLEPSDTWVALVAGRAPHGELPGGKFKVRAIKRTDQFSLVSIQGTPVSEDEIVFALRKWGFPLLTPNQALAKSMFLNRLPLENVVSGAPCHLFAQARVPVKILDSLVALGTSEG</sequence>
<evidence type="ECO:0000256" key="2">
    <source>
        <dbReference type="ARBA" id="ARBA00022679"/>
    </source>
</evidence>